<name>A0A326TRN4_THEHA</name>
<sequence>MQYWWVKMGYPSFSAGKDGFPRPGSVLKHYRSLKKRKTGKYGHKPTWLQF</sequence>
<gene>
    <name evidence="1" type="ORF">EI42_06344</name>
</gene>
<organism evidence="1 2">
    <name type="scientific">Thermosporothrix hazakensis</name>
    <dbReference type="NCBI Taxonomy" id="644383"/>
    <lineage>
        <taxon>Bacteria</taxon>
        <taxon>Bacillati</taxon>
        <taxon>Chloroflexota</taxon>
        <taxon>Ktedonobacteria</taxon>
        <taxon>Ktedonobacterales</taxon>
        <taxon>Thermosporotrichaceae</taxon>
        <taxon>Thermosporothrix</taxon>
    </lineage>
</organism>
<dbReference type="AlphaFoldDB" id="A0A326TRN4"/>
<evidence type="ECO:0000313" key="1">
    <source>
        <dbReference type="EMBL" id="PZW18118.1"/>
    </source>
</evidence>
<reference evidence="1 2" key="1">
    <citation type="submission" date="2018-06" db="EMBL/GenBank/DDBJ databases">
        <title>Genomic Encyclopedia of Archaeal and Bacterial Type Strains, Phase II (KMG-II): from individual species to whole genera.</title>
        <authorList>
            <person name="Goeker M."/>
        </authorList>
    </citation>
    <scope>NUCLEOTIDE SEQUENCE [LARGE SCALE GENOMIC DNA]</scope>
    <source>
        <strain evidence="1 2">ATCC BAA-1881</strain>
    </source>
</reference>
<comment type="caution">
    <text evidence="1">The sequence shown here is derived from an EMBL/GenBank/DDBJ whole genome shotgun (WGS) entry which is preliminary data.</text>
</comment>
<protein>
    <submittedName>
        <fullName evidence="1">Uncharacterized protein</fullName>
    </submittedName>
</protein>
<keyword evidence="2" id="KW-1185">Reference proteome</keyword>
<dbReference type="Proteomes" id="UP000248806">
    <property type="component" value="Unassembled WGS sequence"/>
</dbReference>
<accession>A0A326TRN4</accession>
<proteinExistence type="predicted"/>
<dbReference type="EMBL" id="QKUF01000060">
    <property type="protein sequence ID" value="PZW18118.1"/>
    <property type="molecule type" value="Genomic_DNA"/>
</dbReference>
<evidence type="ECO:0000313" key="2">
    <source>
        <dbReference type="Proteomes" id="UP000248806"/>
    </source>
</evidence>